<evidence type="ECO:0000313" key="1">
    <source>
        <dbReference type="EMBL" id="KAH9378239.1"/>
    </source>
</evidence>
<dbReference type="EMBL" id="JABSTR010000008">
    <property type="protein sequence ID" value="KAH9378239.1"/>
    <property type="molecule type" value="Genomic_DNA"/>
</dbReference>
<reference evidence="1 2" key="1">
    <citation type="journal article" date="2020" name="Cell">
        <title>Large-Scale Comparative Analyses of Tick Genomes Elucidate Their Genetic Diversity and Vector Capacities.</title>
        <authorList>
            <consortium name="Tick Genome and Microbiome Consortium (TIGMIC)"/>
            <person name="Jia N."/>
            <person name="Wang J."/>
            <person name="Shi W."/>
            <person name="Du L."/>
            <person name="Sun Y."/>
            <person name="Zhan W."/>
            <person name="Jiang J.F."/>
            <person name="Wang Q."/>
            <person name="Zhang B."/>
            <person name="Ji P."/>
            <person name="Bell-Sakyi L."/>
            <person name="Cui X.M."/>
            <person name="Yuan T.T."/>
            <person name="Jiang B.G."/>
            <person name="Yang W.F."/>
            <person name="Lam T.T."/>
            <person name="Chang Q.C."/>
            <person name="Ding S.J."/>
            <person name="Wang X.J."/>
            <person name="Zhu J.G."/>
            <person name="Ruan X.D."/>
            <person name="Zhao L."/>
            <person name="Wei J.T."/>
            <person name="Ye R.Z."/>
            <person name="Que T.C."/>
            <person name="Du C.H."/>
            <person name="Zhou Y.H."/>
            <person name="Cheng J.X."/>
            <person name="Dai P.F."/>
            <person name="Guo W.B."/>
            <person name="Han X.H."/>
            <person name="Huang E.J."/>
            <person name="Li L.F."/>
            <person name="Wei W."/>
            <person name="Gao Y.C."/>
            <person name="Liu J.Z."/>
            <person name="Shao H.Z."/>
            <person name="Wang X."/>
            <person name="Wang C.C."/>
            <person name="Yang T.C."/>
            <person name="Huo Q.B."/>
            <person name="Li W."/>
            <person name="Chen H.Y."/>
            <person name="Chen S.E."/>
            <person name="Zhou L.G."/>
            <person name="Ni X.B."/>
            <person name="Tian J.H."/>
            <person name="Sheng Y."/>
            <person name="Liu T."/>
            <person name="Pan Y.S."/>
            <person name="Xia L.Y."/>
            <person name="Li J."/>
            <person name="Zhao F."/>
            <person name="Cao W.C."/>
        </authorList>
    </citation>
    <scope>NUCLEOTIDE SEQUENCE [LARGE SCALE GENOMIC DNA]</scope>
    <source>
        <strain evidence="1">HaeL-2018</strain>
    </source>
</reference>
<organism evidence="1 2">
    <name type="scientific">Haemaphysalis longicornis</name>
    <name type="common">Bush tick</name>
    <dbReference type="NCBI Taxonomy" id="44386"/>
    <lineage>
        <taxon>Eukaryota</taxon>
        <taxon>Metazoa</taxon>
        <taxon>Ecdysozoa</taxon>
        <taxon>Arthropoda</taxon>
        <taxon>Chelicerata</taxon>
        <taxon>Arachnida</taxon>
        <taxon>Acari</taxon>
        <taxon>Parasitiformes</taxon>
        <taxon>Ixodida</taxon>
        <taxon>Ixodoidea</taxon>
        <taxon>Ixodidae</taxon>
        <taxon>Haemaphysalinae</taxon>
        <taxon>Haemaphysalis</taxon>
    </lineage>
</organism>
<accession>A0A9J6GV15</accession>
<protein>
    <recommendedName>
        <fullName evidence="3">Reverse transcriptase domain-containing protein</fullName>
    </recommendedName>
</protein>
<dbReference type="AlphaFoldDB" id="A0A9J6GV15"/>
<keyword evidence="2" id="KW-1185">Reference proteome</keyword>
<name>A0A9J6GV15_HAELO</name>
<evidence type="ECO:0008006" key="3">
    <source>
        <dbReference type="Google" id="ProtNLM"/>
    </source>
</evidence>
<proteinExistence type="predicted"/>
<comment type="caution">
    <text evidence="1">The sequence shown here is derived from an EMBL/GenBank/DDBJ whole genome shotgun (WGS) entry which is preliminary data.</text>
</comment>
<gene>
    <name evidence="1" type="ORF">HPB48_021884</name>
</gene>
<dbReference type="OrthoDB" id="8063979at2759"/>
<dbReference type="Proteomes" id="UP000821853">
    <property type="component" value="Unassembled WGS sequence"/>
</dbReference>
<sequence length="99" mass="11333">MRRIHRALQSFPEIQYSLYADDITIWIKRGSPGFLEDTLLDALRAVDQAAHTIGLACSVEKTSLLPVHSRNWEPPQVILRNHDNTFYPQKTLKVVGLHI</sequence>
<dbReference type="VEuPathDB" id="VectorBase:HLOH_064978"/>
<evidence type="ECO:0000313" key="2">
    <source>
        <dbReference type="Proteomes" id="UP000821853"/>
    </source>
</evidence>